<dbReference type="AlphaFoldDB" id="A0A6M4II45"/>
<feature type="transmembrane region" description="Helical" evidence="5">
    <location>
        <begin position="12"/>
        <end position="31"/>
    </location>
</feature>
<evidence type="ECO:0000256" key="4">
    <source>
        <dbReference type="ARBA" id="ARBA00023136"/>
    </source>
</evidence>
<dbReference type="GO" id="GO:0004252">
    <property type="term" value="F:serine-type endopeptidase activity"/>
    <property type="evidence" value="ECO:0007669"/>
    <property type="project" value="InterPro"/>
</dbReference>
<keyword evidence="3 5" id="KW-1133">Transmembrane helix</keyword>
<dbReference type="Gene3D" id="1.20.1540.10">
    <property type="entry name" value="Rhomboid-like"/>
    <property type="match status" value="1"/>
</dbReference>
<feature type="transmembrane region" description="Helical" evidence="5">
    <location>
        <begin position="92"/>
        <end position="112"/>
    </location>
</feature>
<dbReference type="InterPro" id="IPR022764">
    <property type="entry name" value="Peptidase_S54_rhomboid_dom"/>
</dbReference>
<dbReference type="Proteomes" id="UP000500938">
    <property type="component" value="Chromosome"/>
</dbReference>
<dbReference type="SUPFAM" id="SSF144091">
    <property type="entry name" value="Rhomboid-like"/>
    <property type="match status" value="1"/>
</dbReference>
<evidence type="ECO:0000313" key="8">
    <source>
        <dbReference type="Proteomes" id="UP000500938"/>
    </source>
</evidence>
<dbReference type="Pfam" id="PF01694">
    <property type="entry name" value="Rhomboid"/>
    <property type="match status" value="1"/>
</dbReference>
<feature type="transmembrane region" description="Helical" evidence="5">
    <location>
        <begin position="180"/>
        <end position="197"/>
    </location>
</feature>
<evidence type="ECO:0000256" key="2">
    <source>
        <dbReference type="ARBA" id="ARBA00022692"/>
    </source>
</evidence>
<protein>
    <submittedName>
        <fullName evidence="7">Rhomboid family intramembrane serine protease</fullName>
    </submittedName>
</protein>
<gene>
    <name evidence="7" type="ORF">HKW67_02515</name>
</gene>
<feature type="domain" description="Peptidase S54 rhomboid" evidence="6">
    <location>
        <begin position="85"/>
        <end position="233"/>
    </location>
</feature>
<dbReference type="GO" id="GO:0016020">
    <property type="term" value="C:membrane"/>
    <property type="evidence" value="ECO:0007669"/>
    <property type="project" value="UniProtKB-SubCell"/>
</dbReference>
<name>A0A6M4II45_9BACT</name>
<comment type="subcellular location">
    <subcellularLocation>
        <location evidence="1">Membrane</location>
        <topology evidence="1">Multi-pass membrane protein</topology>
    </subcellularLocation>
</comment>
<feature type="transmembrane region" description="Helical" evidence="5">
    <location>
        <begin position="124"/>
        <end position="142"/>
    </location>
</feature>
<keyword evidence="2 5" id="KW-0812">Transmembrane</keyword>
<dbReference type="GO" id="GO:0006508">
    <property type="term" value="P:proteolysis"/>
    <property type="evidence" value="ECO:0007669"/>
    <property type="project" value="UniProtKB-KW"/>
</dbReference>
<evidence type="ECO:0000313" key="7">
    <source>
        <dbReference type="EMBL" id="QJR34473.1"/>
    </source>
</evidence>
<evidence type="ECO:0000256" key="5">
    <source>
        <dbReference type="SAM" id="Phobius"/>
    </source>
</evidence>
<dbReference type="PANTHER" id="PTHR43731">
    <property type="entry name" value="RHOMBOID PROTEASE"/>
    <property type="match status" value="1"/>
</dbReference>
<dbReference type="EMBL" id="CP053085">
    <property type="protein sequence ID" value="QJR34473.1"/>
    <property type="molecule type" value="Genomic_DNA"/>
</dbReference>
<feature type="transmembrane region" description="Helical" evidence="5">
    <location>
        <begin position="148"/>
        <end position="168"/>
    </location>
</feature>
<evidence type="ECO:0000256" key="1">
    <source>
        <dbReference type="ARBA" id="ARBA00004141"/>
    </source>
</evidence>
<dbReference type="KEGG" id="ggr:HKW67_02515"/>
<keyword evidence="7" id="KW-0378">Hydrolase</keyword>
<reference evidence="7 8" key="1">
    <citation type="submission" date="2020-05" db="EMBL/GenBank/DDBJ databases">
        <title>Complete genome sequence of Gemmatimonas greenlandica TET16.</title>
        <authorList>
            <person name="Zeng Y."/>
        </authorList>
    </citation>
    <scope>NUCLEOTIDE SEQUENCE [LARGE SCALE GENOMIC DNA]</scope>
    <source>
        <strain evidence="7 8">TET16</strain>
    </source>
</reference>
<dbReference type="InterPro" id="IPR035952">
    <property type="entry name" value="Rhomboid-like_sf"/>
</dbReference>
<keyword evidence="7" id="KW-0645">Protease</keyword>
<dbReference type="PANTHER" id="PTHR43731:SF26">
    <property type="entry name" value="RHOMBOID-LIKE PROTEIN 10, CHLOROPLASTIC"/>
    <property type="match status" value="1"/>
</dbReference>
<keyword evidence="4 5" id="KW-0472">Membrane</keyword>
<accession>A0A6M4II45</accession>
<organism evidence="7 8">
    <name type="scientific">Gemmatimonas groenlandica</name>
    <dbReference type="NCBI Taxonomy" id="2732249"/>
    <lineage>
        <taxon>Bacteria</taxon>
        <taxon>Pseudomonadati</taxon>
        <taxon>Gemmatimonadota</taxon>
        <taxon>Gemmatimonadia</taxon>
        <taxon>Gemmatimonadales</taxon>
        <taxon>Gemmatimonadaceae</taxon>
        <taxon>Gemmatimonas</taxon>
    </lineage>
</organism>
<proteinExistence type="predicted"/>
<dbReference type="RefSeq" id="WP_171223900.1">
    <property type="nucleotide sequence ID" value="NZ_CP053085.1"/>
</dbReference>
<dbReference type="InterPro" id="IPR050925">
    <property type="entry name" value="Rhomboid_protease_S54"/>
</dbReference>
<sequence length="256" mass="27763">MFPISDDNPTLRTPVMTIGLLVITWAVWFFVQGAGSPLPLAVSVCNLGMVPGELSRMAPVGFGVPLGRFGDQALACVIDDYAINWLTPITSIFLHGGWGHIIGNSLYLWVFGNNVEDSMGRWRFVAFYLLTGVAAAMAHLAVDPSSPVPTVGASGAISGIMGAYLVLYPRVKVRTFIPPFFLLRFPAWAVLILWFGSQVLAGLPDLSPLRREISGGVAVWAHVGGFVVGALLARWFENPELVRRKVAVSDAKVVWR</sequence>
<evidence type="ECO:0000256" key="3">
    <source>
        <dbReference type="ARBA" id="ARBA00022989"/>
    </source>
</evidence>
<evidence type="ECO:0000259" key="6">
    <source>
        <dbReference type="Pfam" id="PF01694"/>
    </source>
</evidence>
<feature type="transmembrane region" description="Helical" evidence="5">
    <location>
        <begin position="217"/>
        <end position="236"/>
    </location>
</feature>
<keyword evidence="8" id="KW-1185">Reference proteome</keyword>